<protein>
    <submittedName>
        <fullName evidence="9">Protein kinase</fullName>
    </submittedName>
</protein>
<dbReference type="InterPro" id="IPR011009">
    <property type="entry name" value="Kinase-like_dom_sf"/>
</dbReference>
<dbReference type="InterPro" id="IPR008271">
    <property type="entry name" value="Ser/Thr_kinase_AS"/>
</dbReference>
<dbReference type="GO" id="GO:0005524">
    <property type="term" value="F:ATP binding"/>
    <property type="evidence" value="ECO:0007669"/>
    <property type="project" value="UniProtKB-UniRule"/>
</dbReference>
<dbReference type="RefSeq" id="WP_203004678.1">
    <property type="nucleotide sequence ID" value="NZ_JADWYU010000088.1"/>
</dbReference>
<evidence type="ECO:0000313" key="9">
    <source>
        <dbReference type="EMBL" id="MBL7627129.1"/>
    </source>
</evidence>
<feature type="compositionally biased region" description="Pro residues" evidence="6">
    <location>
        <begin position="353"/>
        <end position="367"/>
    </location>
</feature>
<feature type="region of interest" description="Disordered" evidence="6">
    <location>
        <begin position="348"/>
        <end position="373"/>
    </location>
</feature>
<feature type="region of interest" description="Disordered" evidence="6">
    <location>
        <begin position="1"/>
        <end position="21"/>
    </location>
</feature>
<organism evidence="9 10">
    <name type="scientific">Frankia nepalensis</name>
    <dbReference type="NCBI Taxonomy" id="1836974"/>
    <lineage>
        <taxon>Bacteria</taxon>
        <taxon>Bacillati</taxon>
        <taxon>Actinomycetota</taxon>
        <taxon>Actinomycetes</taxon>
        <taxon>Frankiales</taxon>
        <taxon>Frankiaceae</taxon>
        <taxon>Frankia</taxon>
    </lineage>
</organism>
<dbReference type="InterPro" id="IPR000719">
    <property type="entry name" value="Prot_kinase_dom"/>
</dbReference>
<dbReference type="AlphaFoldDB" id="A0A937RGV4"/>
<dbReference type="Gene3D" id="1.10.510.10">
    <property type="entry name" value="Transferase(Phosphotransferase) domain 1"/>
    <property type="match status" value="1"/>
</dbReference>
<dbReference type="PROSITE" id="PS50011">
    <property type="entry name" value="PROTEIN_KINASE_DOM"/>
    <property type="match status" value="1"/>
</dbReference>
<comment type="caution">
    <text evidence="9">The sequence shown here is derived from an EMBL/GenBank/DDBJ whole genome shotgun (WGS) entry which is preliminary data.</text>
</comment>
<reference evidence="9" key="1">
    <citation type="submission" date="2020-12" db="EMBL/GenBank/DDBJ databases">
        <title>Genomic characterization of non-nitrogen-fixing Frankia strains.</title>
        <authorList>
            <person name="Carlos-Shanley C."/>
            <person name="Guerra T."/>
            <person name="Hahn D."/>
        </authorList>
    </citation>
    <scope>NUCLEOTIDE SEQUENCE</scope>
    <source>
        <strain evidence="9">CN6</strain>
    </source>
</reference>
<evidence type="ECO:0000256" key="5">
    <source>
        <dbReference type="PROSITE-ProRule" id="PRU10141"/>
    </source>
</evidence>
<dbReference type="Gene3D" id="2.120.10.60">
    <property type="entry name" value="Tricorn protease N-terminal domain"/>
    <property type="match status" value="1"/>
</dbReference>
<dbReference type="PANTHER" id="PTHR43289">
    <property type="entry name" value="MITOGEN-ACTIVATED PROTEIN KINASE KINASE KINASE 20-RELATED"/>
    <property type="match status" value="1"/>
</dbReference>
<dbReference type="InterPro" id="IPR011042">
    <property type="entry name" value="6-blade_b-propeller_TolB-like"/>
</dbReference>
<dbReference type="Gene3D" id="2.120.10.30">
    <property type="entry name" value="TolB, C-terminal domain"/>
    <property type="match status" value="1"/>
</dbReference>
<dbReference type="CDD" id="cd14014">
    <property type="entry name" value="STKc_PknB_like"/>
    <property type="match status" value="1"/>
</dbReference>
<dbReference type="PROSITE" id="PS00108">
    <property type="entry name" value="PROTEIN_KINASE_ST"/>
    <property type="match status" value="1"/>
</dbReference>
<evidence type="ECO:0000256" key="6">
    <source>
        <dbReference type="SAM" id="MobiDB-lite"/>
    </source>
</evidence>
<feature type="transmembrane region" description="Helical" evidence="7">
    <location>
        <begin position="377"/>
        <end position="397"/>
    </location>
</feature>
<evidence type="ECO:0000256" key="1">
    <source>
        <dbReference type="ARBA" id="ARBA00022679"/>
    </source>
</evidence>
<keyword evidence="10" id="KW-1185">Reference proteome</keyword>
<dbReference type="GO" id="GO:0004674">
    <property type="term" value="F:protein serine/threonine kinase activity"/>
    <property type="evidence" value="ECO:0007669"/>
    <property type="project" value="TreeGrafter"/>
</dbReference>
<dbReference type="Proteomes" id="UP000604475">
    <property type="component" value="Unassembled WGS sequence"/>
</dbReference>
<dbReference type="Pfam" id="PF00069">
    <property type="entry name" value="Pkinase"/>
    <property type="match status" value="1"/>
</dbReference>
<evidence type="ECO:0000313" key="10">
    <source>
        <dbReference type="Proteomes" id="UP000604475"/>
    </source>
</evidence>
<keyword evidence="1" id="KW-0808">Transferase</keyword>
<evidence type="ECO:0000256" key="3">
    <source>
        <dbReference type="ARBA" id="ARBA00022777"/>
    </source>
</evidence>
<dbReference type="Gene3D" id="3.30.200.20">
    <property type="entry name" value="Phosphorylase Kinase, domain 1"/>
    <property type="match status" value="1"/>
</dbReference>
<feature type="region of interest" description="Disordered" evidence="6">
    <location>
        <begin position="669"/>
        <end position="732"/>
    </location>
</feature>
<dbReference type="SUPFAM" id="SSF56112">
    <property type="entry name" value="Protein kinase-like (PK-like)"/>
    <property type="match status" value="1"/>
</dbReference>
<sequence length="732" mass="76236">MTSSEASVGSRGTPLSEGDPRTLGAYTLTAKLGQGGMGTVYLGRNELGRLVAIKVVRADVADDPQFRERFWQEAATARRVPRVCTAEVLDFDAEAAQPYLVTEFIEGPTLHSFVAKGGPLADANLEQLAVGVAAALRAIHSVGIVHRDLKPSNVVLSPFGPRVIDFGIAKALDSVSGLTGDLQQLGTPAFMSPEQITGGQITSKADIWAWGGLVTFAATGHYPFGSGSAQVLLYRALNEEPRLEGVDPSLHPVIWDSMRKSPNDRPTAGQLMDRLLGDDAGDTGNQAEQVTNILADWRVPAPAPGSVPSTIGGPGQTAQTEFATLASTRPGYEGATEVATNLATQHANAPVVPAGPPPGYQPQPPAGQPAKKGRGKLLIGAAAVAVVAVIAAVAVVLSGGDDDGAGAGADSAATAGAVPRAAQPLPPEGVVYAVKGASDANYDLVTALVPDGDGVFTDEKKIVASADDDFLPVITPDRRTVIYTTRSADGVDWKLMAVAADGSGEPVRLLTSGPAAKLTVAPDARASISPDGKQVVIRSTTDASGQSNTGLYIVPLDGSSVLRLPTAPAAADPAWSPNGDQIAYWSTEKGGTRGFLVLLEPRADAEPQRLFPKDQFEAAGHLDADPAWSADGTRLAFSRAVGGDPNHVEIYVCNIDTREVVEITQEDGVDQDPAYGPKSIETGTRLIFSGERGEPGDRRLYVTDPTDARSPDRLLTPNSGFNGHASWNSTRG</sequence>
<gene>
    <name evidence="9" type="ORF">I7412_08100</name>
</gene>
<evidence type="ECO:0000259" key="8">
    <source>
        <dbReference type="PROSITE" id="PS50011"/>
    </source>
</evidence>
<dbReference type="EMBL" id="JAEACQ010000156">
    <property type="protein sequence ID" value="MBL7627129.1"/>
    <property type="molecule type" value="Genomic_DNA"/>
</dbReference>
<keyword evidence="7" id="KW-0812">Transmembrane</keyword>
<dbReference type="SMART" id="SM00220">
    <property type="entry name" value="S_TKc"/>
    <property type="match status" value="1"/>
</dbReference>
<feature type="compositionally biased region" description="Basic and acidic residues" evidence="6">
    <location>
        <begin position="691"/>
        <end position="712"/>
    </location>
</feature>
<name>A0A937RGV4_9ACTN</name>
<evidence type="ECO:0000256" key="4">
    <source>
        <dbReference type="ARBA" id="ARBA00022840"/>
    </source>
</evidence>
<dbReference type="PROSITE" id="PS00107">
    <property type="entry name" value="PROTEIN_KINASE_ATP"/>
    <property type="match status" value="1"/>
</dbReference>
<keyword evidence="2 5" id="KW-0547">Nucleotide-binding</keyword>
<feature type="compositionally biased region" description="Polar residues" evidence="6">
    <location>
        <begin position="716"/>
        <end position="732"/>
    </location>
</feature>
<evidence type="ECO:0000256" key="2">
    <source>
        <dbReference type="ARBA" id="ARBA00022741"/>
    </source>
</evidence>
<keyword evidence="3 9" id="KW-0418">Kinase</keyword>
<feature type="binding site" evidence="5">
    <location>
        <position position="54"/>
    </location>
    <ligand>
        <name>ATP</name>
        <dbReference type="ChEBI" id="CHEBI:30616"/>
    </ligand>
</feature>
<dbReference type="PANTHER" id="PTHR43289:SF34">
    <property type="entry name" value="SERINE_THREONINE-PROTEIN KINASE YBDM-RELATED"/>
    <property type="match status" value="1"/>
</dbReference>
<dbReference type="Pfam" id="PF07676">
    <property type="entry name" value="PD40"/>
    <property type="match status" value="3"/>
</dbReference>
<keyword evidence="4 5" id="KW-0067">ATP-binding</keyword>
<evidence type="ECO:0000256" key="7">
    <source>
        <dbReference type="SAM" id="Phobius"/>
    </source>
</evidence>
<accession>A0A937RGV4</accession>
<feature type="domain" description="Protein kinase" evidence="8">
    <location>
        <begin position="26"/>
        <end position="276"/>
    </location>
</feature>
<dbReference type="SUPFAM" id="SSF69304">
    <property type="entry name" value="Tricorn protease N-terminal domain"/>
    <property type="match status" value="1"/>
</dbReference>
<proteinExistence type="predicted"/>
<dbReference type="InterPro" id="IPR011659">
    <property type="entry name" value="WD40"/>
</dbReference>
<keyword evidence="7" id="KW-0472">Membrane</keyword>
<dbReference type="InterPro" id="IPR017441">
    <property type="entry name" value="Protein_kinase_ATP_BS"/>
</dbReference>
<keyword evidence="7" id="KW-1133">Transmembrane helix</keyword>